<keyword evidence="3" id="KW-1185">Reference proteome</keyword>
<keyword evidence="1" id="KW-0812">Transmembrane</keyword>
<protein>
    <submittedName>
        <fullName evidence="2">Uncharacterized protein</fullName>
    </submittedName>
</protein>
<reference evidence="2 3" key="1">
    <citation type="submission" date="2017-04" db="EMBL/GenBank/DDBJ databases">
        <title>Genomic insights into metabolism of Thermodesulfobium acidiphilum.</title>
        <authorList>
            <person name="Toshchakov S.V."/>
            <person name="Frolov E.N."/>
            <person name="Kublanov I.V."/>
            <person name="Samarov N.I."/>
            <person name="Novikov A."/>
            <person name="Lebedinsky A.V."/>
            <person name="Bonch-Osmolovskaya E.A."/>
            <person name="Chernyh N.A."/>
        </authorList>
    </citation>
    <scope>NUCLEOTIDE SEQUENCE [LARGE SCALE GENOMIC DNA]</scope>
    <source>
        <strain evidence="2 3">3127-1</strain>
    </source>
</reference>
<evidence type="ECO:0000313" key="2">
    <source>
        <dbReference type="EMBL" id="AWB10551.1"/>
    </source>
</evidence>
<proteinExistence type="predicted"/>
<evidence type="ECO:0000313" key="3">
    <source>
        <dbReference type="Proteomes" id="UP000244792"/>
    </source>
</evidence>
<dbReference type="EMBL" id="CP020921">
    <property type="protein sequence ID" value="AWB10551.1"/>
    <property type="molecule type" value="Genomic_DNA"/>
</dbReference>
<feature type="transmembrane region" description="Helical" evidence="1">
    <location>
        <begin position="41"/>
        <end position="61"/>
    </location>
</feature>
<feature type="transmembrane region" description="Helical" evidence="1">
    <location>
        <begin position="14"/>
        <end position="35"/>
    </location>
</feature>
<dbReference type="Proteomes" id="UP000244792">
    <property type="component" value="Chromosome"/>
</dbReference>
<gene>
    <name evidence="2" type="ORF">TDSAC_1209</name>
</gene>
<name>A0A2R4W169_THEAF</name>
<organism evidence="2 3">
    <name type="scientific">Thermodesulfobium acidiphilum</name>
    <dbReference type="NCBI Taxonomy" id="1794699"/>
    <lineage>
        <taxon>Bacteria</taxon>
        <taxon>Pseudomonadati</taxon>
        <taxon>Thermodesulfobiota</taxon>
        <taxon>Thermodesulfobiia</taxon>
        <taxon>Thermodesulfobiales</taxon>
        <taxon>Thermodesulfobiaceae</taxon>
        <taxon>Thermodesulfobium</taxon>
    </lineage>
</organism>
<evidence type="ECO:0000256" key="1">
    <source>
        <dbReference type="SAM" id="Phobius"/>
    </source>
</evidence>
<dbReference type="AlphaFoldDB" id="A0A2R4W169"/>
<accession>A0A2R4W169</accession>
<sequence length="72" mass="8718">MKRMRRQKVTRSHITYYLILFIIATIVLWPVYWIWAIPPFLPAILIVIFGPSYEEFIHIYNKFFKNGNTKKA</sequence>
<dbReference type="KEGG" id="taci:TDSAC_1209"/>
<keyword evidence="1" id="KW-0472">Membrane</keyword>
<keyword evidence="1" id="KW-1133">Transmembrane helix</keyword>